<reference evidence="1 2" key="1">
    <citation type="submission" date="2017-04" db="EMBL/GenBank/DDBJ databases">
        <title>Genome Sequence of Marinobacter salarius strain SMR5 Isolated from a culture of the Diatom Skeletonema marinoi.</title>
        <authorList>
            <person name="Topel M."/>
            <person name="Pinder M.I.M."/>
            <person name="Johansson O.N."/>
            <person name="Kourtchenko O."/>
            <person name="Godhe A."/>
            <person name="Clarke A.K."/>
        </authorList>
    </citation>
    <scope>NUCLEOTIDE SEQUENCE [LARGE SCALE GENOMIC DNA]</scope>
    <source>
        <strain evidence="1 2">SMR5</strain>
        <plasmid evidence="2">Plasmid psmr5</plasmid>
    </source>
</reference>
<proteinExistence type="predicted"/>
<dbReference type="AlphaFoldDB" id="A0A1W6KFP6"/>
<dbReference type="Proteomes" id="UP000193100">
    <property type="component" value="Plasmid pSMR5"/>
</dbReference>
<geneLocation type="plasmid" evidence="2">
    <name>psmr5</name>
</geneLocation>
<name>A0A1W6KFP6_9GAMM</name>
<protein>
    <submittedName>
        <fullName evidence="1">Uncharacterized protein</fullName>
    </submittedName>
</protein>
<keyword evidence="1" id="KW-0614">Plasmid</keyword>
<dbReference type="EMBL" id="CP020932">
    <property type="protein sequence ID" value="ARM86149.1"/>
    <property type="molecule type" value="Genomic_DNA"/>
</dbReference>
<dbReference type="RefSeq" id="WP_085682114.1">
    <property type="nucleotide sequence ID" value="NZ_CP020932.1"/>
</dbReference>
<sequence length="84" mass="9726">MPKMGNYQYTVIHKKHNSAHYGNCEVCANPVGEMYHQTERREYERANGKGTGWTHFGCTDKFGHLECLHSIRRDQSRNRSVKAA</sequence>
<dbReference type="GeneID" id="77258035"/>
<gene>
    <name evidence="1" type="ORF">MARSALSMR5_04129</name>
</gene>
<organism evidence="1 2">
    <name type="scientific">Marinobacter salarius</name>
    <dbReference type="NCBI Taxonomy" id="1420917"/>
    <lineage>
        <taxon>Bacteria</taxon>
        <taxon>Pseudomonadati</taxon>
        <taxon>Pseudomonadota</taxon>
        <taxon>Gammaproteobacteria</taxon>
        <taxon>Pseudomonadales</taxon>
        <taxon>Marinobacteraceae</taxon>
        <taxon>Marinobacter</taxon>
    </lineage>
</organism>
<evidence type="ECO:0000313" key="1">
    <source>
        <dbReference type="EMBL" id="ARM86149.1"/>
    </source>
</evidence>
<accession>A0A1W6KFP6</accession>
<evidence type="ECO:0000313" key="2">
    <source>
        <dbReference type="Proteomes" id="UP000193100"/>
    </source>
</evidence>